<dbReference type="GeneID" id="54997896"/>
<sequence length="117" mass="13623">MSRPTKSAHQRGLGYQHRKTRERLLNRHRDGAPCWWCGQPMFKNPDDNFDGKPLEADHTRSRDHYGTQGNHADRLLHHTCNRRRGNGDRDDQRPTLVGTDTTPATASDDLRIMPWPW</sequence>
<keyword evidence="2" id="KW-0255">Endonuclease</keyword>
<dbReference type="KEGG" id="vg:54997896"/>
<organism evidence="2 3">
    <name type="scientific">Gordonia phage Ruthy</name>
    <dbReference type="NCBI Taxonomy" id="2250323"/>
    <lineage>
        <taxon>Viruses</taxon>
        <taxon>Duplodnaviria</taxon>
        <taxon>Heunggongvirae</taxon>
        <taxon>Uroviricota</taxon>
        <taxon>Caudoviricetes</taxon>
        <taxon>Ruthyvirus</taxon>
        <taxon>Ruthyvirus ruthy</taxon>
    </lineage>
</organism>
<accession>A0A345L5I3</accession>
<keyword evidence="2" id="KW-0540">Nuclease</keyword>
<keyword evidence="2" id="KW-0378">Hydrolase</keyword>
<evidence type="ECO:0000313" key="2">
    <source>
        <dbReference type="EMBL" id="AXH50535.1"/>
    </source>
</evidence>
<gene>
    <name evidence="2" type="primary">72</name>
    <name evidence="2" type="ORF">SEA_RUTHY_72</name>
</gene>
<protein>
    <submittedName>
        <fullName evidence="2">HNH endonuclease</fullName>
    </submittedName>
</protein>
<reference evidence="3" key="1">
    <citation type="submission" date="2018-06" db="EMBL/GenBank/DDBJ databases">
        <authorList>
            <person name="Zhirakovskaya E."/>
        </authorList>
    </citation>
    <scope>NUCLEOTIDE SEQUENCE [LARGE SCALE GENOMIC DNA]</scope>
</reference>
<keyword evidence="3" id="KW-1185">Reference proteome</keyword>
<feature type="compositionally biased region" description="Basic and acidic residues" evidence="1">
    <location>
        <begin position="46"/>
        <end position="76"/>
    </location>
</feature>
<name>A0A345L5I3_9CAUD</name>
<feature type="region of interest" description="Disordered" evidence="1">
    <location>
        <begin position="46"/>
        <end position="109"/>
    </location>
</feature>
<evidence type="ECO:0000313" key="3">
    <source>
        <dbReference type="Proteomes" id="UP000259467"/>
    </source>
</evidence>
<evidence type="ECO:0000256" key="1">
    <source>
        <dbReference type="SAM" id="MobiDB-lite"/>
    </source>
</evidence>
<dbReference type="Proteomes" id="UP000259467">
    <property type="component" value="Segment"/>
</dbReference>
<proteinExistence type="predicted"/>
<dbReference type="RefSeq" id="YP_009807021.1">
    <property type="nucleotide sequence ID" value="NC_048019.1"/>
</dbReference>
<dbReference type="Gene3D" id="1.10.30.50">
    <property type="match status" value="1"/>
</dbReference>
<dbReference type="EMBL" id="MH536826">
    <property type="protein sequence ID" value="AXH50535.1"/>
    <property type="molecule type" value="Genomic_DNA"/>
</dbReference>
<dbReference type="GO" id="GO:0004519">
    <property type="term" value="F:endonuclease activity"/>
    <property type="evidence" value="ECO:0007669"/>
    <property type="project" value="UniProtKB-KW"/>
</dbReference>